<dbReference type="Gene3D" id="3.30.300.20">
    <property type="match status" value="1"/>
</dbReference>
<dbReference type="InterPro" id="IPR015946">
    <property type="entry name" value="KH_dom-like_a/b"/>
</dbReference>
<evidence type="ECO:0000256" key="1">
    <source>
        <dbReference type="ARBA" id="ARBA00022517"/>
    </source>
</evidence>
<protein>
    <submittedName>
        <fullName evidence="2">Ribosome-binding factor A</fullName>
    </submittedName>
</protein>
<keyword evidence="1" id="KW-0690">Ribosome biogenesis</keyword>
<gene>
    <name evidence="2" type="primary">rbfA</name>
    <name evidence="2" type="ORF">AXFE_00190</name>
</gene>
<dbReference type="STRING" id="1280514.AXFE_00190"/>
<dbReference type="SUPFAM" id="SSF89919">
    <property type="entry name" value="Ribosome-binding factor A, RbfA"/>
    <property type="match status" value="1"/>
</dbReference>
<comment type="caution">
    <text evidence="2">The sequence shown here is derived from an EMBL/GenBank/DDBJ whole genome shotgun (WGS) entry which is preliminary data.</text>
</comment>
<dbReference type="Pfam" id="PF02033">
    <property type="entry name" value="RBFA"/>
    <property type="match status" value="1"/>
</dbReference>
<accession>A0A0D8HMK8</accession>
<reference evidence="2 3" key="1">
    <citation type="submission" date="2015-01" db="EMBL/GenBank/DDBJ databases">
        <title>Draft genome of the acidophilic iron oxidizer Acidithrix ferrooxidans strain Py-F3.</title>
        <authorList>
            <person name="Poehlein A."/>
            <person name="Eisen S."/>
            <person name="Schloemann M."/>
            <person name="Johnson B.D."/>
            <person name="Daniel R."/>
            <person name="Muehling M."/>
        </authorList>
    </citation>
    <scope>NUCLEOTIDE SEQUENCE [LARGE SCALE GENOMIC DNA]</scope>
    <source>
        <strain evidence="2 3">Py-F3</strain>
    </source>
</reference>
<dbReference type="InterPro" id="IPR023799">
    <property type="entry name" value="RbfA_dom_sf"/>
</dbReference>
<dbReference type="GO" id="GO:0006364">
    <property type="term" value="P:rRNA processing"/>
    <property type="evidence" value="ECO:0007669"/>
    <property type="project" value="InterPro"/>
</dbReference>
<dbReference type="Proteomes" id="UP000032360">
    <property type="component" value="Unassembled WGS sequence"/>
</dbReference>
<dbReference type="EMBL" id="JXYS01000001">
    <property type="protein sequence ID" value="KJF18982.1"/>
    <property type="molecule type" value="Genomic_DNA"/>
</dbReference>
<name>A0A0D8HMK8_9ACTN</name>
<organism evidence="2 3">
    <name type="scientific">Acidithrix ferrooxidans</name>
    <dbReference type="NCBI Taxonomy" id="1280514"/>
    <lineage>
        <taxon>Bacteria</taxon>
        <taxon>Bacillati</taxon>
        <taxon>Actinomycetota</taxon>
        <taxon>Acidimicrobiia</taxon>
        <taxon>Acidimicrobiales</taxon>
        <taxon>Acidimicrobiaceae</taxon>
        <taxon>Acidithrix</taxon>
    </lineage>
</organism>
<keyword evidence="3" id="KW-1185">Reference proteome</keyword>
<dbReference type="AlphaFoldDB" id="A0A0D8HMK8"/>
<proteinExistence type="predicted"/>
<dbReference type="OrthoDB" id="307788at2"/>
<dbReference type="InterPro" id="IPR000238">
    <property type="entry name" value="RbfA"/>
</dbReference>
<dbReference type="RefSeq" id="WP_052603864.1">
    <property type="nucleotide sequence ID" value="NZ_JXYS01000001.1"/>
</dbReference>
<sequence length="129" mass="14627">MANRQMTKRGSFPRMDRVSNEVQRVLAFAMEKHYEPIDSESIATVTAVVVDPDLRRAKVYFDHLSPRLEDWLSTNRVKLQREIANGVRMRSTPLLFFEADPAIASGLAIESILRKVIPPNVMDMPGGDE</sequence>
<evidence type="ECO:0000313" key="3">
    <source>
        <dbReference type="Proteomes" id="UP000032360"/>
    </source>
</evidence>
<evidence type="ECO:0000313" key="2">
    <source>
        <dbReference type="EMBL" id="KJF18982.1"/>
    </source>
</evidence>